<gene>
    <name evidence="3" type="ORF">NCCP691_37790</name>
</gene>
<sequence length="211" mass="24366">MPETELHPSSTKPTHAVDILAFVEAQEIPPDYFDTPYTLSPAPGGEKAYALLRETLRRTRRIGIAYVVIRSRRHLAALVPQGQSLVLNTLRWTNEAGDDDYFGMPEEEALQARELAMMSPHWCEARENDWDLGWHRQSYERDFDTLALHTDKLDSRPAIVVEELDAFDDDDDDPDYDDYLSYTLRARPHRPDGHAIRRGRGAAVHWRGRRR</sequence>
<dbReference type="RefSeq" id="WP_220810179.1">
    <property type="nucleotide sequence ID" value="NZ_BPMK01000020.1"/>
</dbReference>
<evidence type="ECO:0000256" key="1">
    <source>
        <dbReference type="ARBA" id="ARBA00023125"/>
    </source>
</evidence>
<accession>A0ABQ4QAE2</accession>
<dbReference type="InterPro" id="IPR016194">
    <property type="entry name" value="SPOC-like_C_dom_sf"/>
</dbReference>
<reference evidence="3 4" key="1">
    <citation type="journal article" date="2022" name="Int. J. Syst. Evol. Microbiol.">
        <title>Noviherbaspirillum aridicola sp. nov., isolated from an arid soil in Pakistan.</title>
        <authorList>
            <person name="Khan I.U."/>
            <person name="Saqib M."/>
            <person name="Amin A."/>
            <person name="Hussain F."/>
            <person name="Li L."/>
            <person name="Liu Y.H."/>
            <person name="Fang B.Z."/>
            <person name="Ahmed I."/>
            <person name="Li W.J."/>
        </authorList>
    </citation>
    <scope>NUCLEOTIDE SEQUENCE [LARGE SCALE GENOMIC DNA]</scope>
    <source>
        <strain evidence="3 4">NCCP-691</strain>
    </source>
</reference>
<dbReference type="Pfam" id="PF02735">
    <property type="entry name" value="Ku"/>
    <property type="match status" value="1"/>
</dbReference>
<dbReference type="PANTHER" id="PTHR41251:SF1">
    <property type="entry name" value="NON-HOMOLOGOUS END JOINING PROTEIN KU"/>
    <property type="match status" value="1"/>
</dbReference>
<comment type="caution">
    <text evidence="3">The sequence shown here is derived from an EMBL/GenBank/DDBJ whole genome shotgun (WGS) entry which is preliminary data.</text>
</comment>
<dbReference type="SUPFAM" id="SSF100939">
    <property type="entry name" value="SPOC domain-like"/>
    <property type="match status" value="1"/>
</dbReference>
<keyword evidence="1" id="KW-0238">DNA-binding</keyword>
<dbReference type="Gene3D" id="2.40.290.10">
    <property type="match status" value="1"/>
</dbReference>
<evidence type="ECO:0000313" key="3">
    <source>
        <dbReference type="EMBL" id="GIZ53765.1"/>
    </source>
</evidence>
<evidence type="ECO:0000313" key="4">
    <source>
        <dbReference type="Proteomes" id="UP000887222"/>
    </source>
</evidence>
<protein>
    <recommendedName>
        <fullName evidence="2">Ku domain-containing protein</fullName>
    </recommendedName>
</protein>
<evidence type="ECO:0000259" key="2">
    <source>
        <dbReference type="SMART" id="SM00559"/>
    </source>
</evidence>
<feature type="domain" description="Ku" evidence="2">
    <location>
        <begin position="3"/>
        <end position="109"/>
    </location>
</feature>
<dbReference type="Proteomes" id="UP000887222">
    <property type="component" value="Unassembled WGS sequence"/>
</dbReference>
<keyword evidence="4" id="KW-1185">Reference proteome</keyword>
<dbReference type="InterPro" id="IPR006164">
    <property type="entry name" value="DNA_bd_Ku70/Ku80"/>
</dbReference>
<dbReference type="PANTHER" id="PTHR41251">
    <property type="entry name" value="NON-HOMOLOGOUS END JOINING PROTEIN KU"/>
    <property type="match status" value="1"/>
</dbReference>
<dbReference type="SMART" id="SM00559">
    <property type="entry name" value="Ku78"/>
    <property type="match status" value="1"/>
</dbReference>
<dbReference type="EMBL" id="BPMK01000020">
    <property type="protein sequence ID" value="GIZ53765.1"/>
    <property type="molecule type" value="Genomic_DNA"/>
</dbReference>
<name>A0ABQ4QAE2_9BURK</name>
<proteinExistence type="predicted"/>
<organism evidence="3 4">
    <name type="scientific">Noviherbaspirillum aridicola</name>
    <dbReference type="NCBI Taxonomy" id="2849687"/>
    <lineage>
        <taxon>Bacteria</taxon>
        <taxon>Pseudomonadati</taxon>
        <taxon>Pseudomonadota</taxon>
        <taxon>Betaproteobacteria</taxon>
        <taxon>Burkholderiales</taxon>
        <taxon>Oxalobacteraceae</taxon>
        <taxon>Noviherbaspirillum</taxon>
    </lineage>
</organism>
<dbReference type="InterPro" id="IPR009187">
    <property type="entry name" value="Prok_Ku"/>
</dbReference>